<accession>A0A5S4YKX5</accession>
<keyword evidence="2" id="KW-1185">Reference proteome</keyword>
<evidence type="ECO:0000313" key="2">
    <source>
        <dbReference type="Proteomes" id="UP000324797"/>
    </source>
</evidence>
<dbReference type="Proteomes" id="UP000324797">
    <property type="component" value="Unassembled WGS sequence"/>
</dbReference>
<evidence type="ECO:0000313" key="1">
    <source>
        <dbReference type="EMBL" id="TYO64264.1"/>
    </source>
</evidence>
<proteinExistence type="predicted"/>
<gene>
    <name evidence="1" type="ORF">FXV83_23120</name>
</gene>
<sequence length="54" mass="6455">MAGPPTIKDIERRAYQLWQQAGMPDGRDQEFYLEAERQLREELVRHELRTPDTL</sequence>
<reference evidence="1 2" key="1">
    <citation type="submission" date="2019-08" db="EMBL/GenBank/DDBJ databases">
        <title>Bradyrhizobium hipponensis sp. nov., a rhizobium isolated from a Lupinus angustifolius root nodule in Tunisia.</title>
        <authorList>
            <person name="Off K."/>
            <person name="Rejili M."/>
            <person name="Mars M."/>
            <person name="Brachmann A."/>
            <person name="Marin M."/>
        </authorList>
    </citation>
    <scope>NUCLEOTIDE SEQUENCE [LARGE SCALE GENOMIC DNA]</scope>
    <source>
        <strain evidence="2">aSej3</strain>
    </source>
</reference>
<protein>
    <submittedName>
        <fullName evidence="1">DUF2934 domain-containing protein</fullName>
    </submittedName>
</protein>
<organism evidence="1 2">
    <name type="scientific">Bradyrhizobium hipponense</name>
    <dbReference type="NCBI Taxonomy" id="2605638"/>
    <lineage>
        <taxon>Bacteria</taxon>
        <taxon>Pseudomonadati</taxon>
        <taxon>Pseudomonadota</taxon>
        <taxon>Alphaproteobacteria</taxon>
        <taxon>Hyphomicrobiales</taxon>
        <taxon>Nitrobacteraceae</taxon>
        <taxon>Bradyrhizobium</taxon>
    </lineage>
</organism>
<comment type="caution">
    <text evidence="1">The sequence shown here is derived from an EMBL/GenBank/DDBJ whole genome shotgun (WGS) entry which is preliminary data.</text>
</comment>
<dbReference type="EMBL" id="VSTH01000078">
    <property type="protein sequence ID" value="TYO64264.1"/>
    <property type="molecule type" value="Genomic_DNA"/>
</dbReference>
<dbReference type="RefSeq" id="WP_148741675.1">
    <property type="nucleotide sequence ID" value="NZ_VSTH01000078.1"/>
</dbReference>
<dbReference type="AlphaFoldDB" id="A0A5S4YKX5"/>
<name>A0A5S4YKX5_9BRAD</name>
<dbReference type="InterPro" id="IPR021327">
    <property type="entry name" value="DUF2934"/>
</dbReference>
<dbReference type="Pfam" id="PF11154">
    <property type="entry name" value="DUF2934"/>
    <property type="match status" value="1"/>
</dbReference>